<keyword evidence="6" id="KW-0808">Transferase</keyword>
<keyword evidence="4" id="KW-0698">rRNA processing</keyword>
<keyword evidence="5" id="KW-0489">Methyltransferase</keyword>
<evidence type="ECO:0000256" key="1">
    <source>
        <dbReference type="ARBA" id="ARBA00004604"/>
    </source>
</evidence>
<evidence type="ECO:0000256" key="5">
    <source>
        <dbReference type="ARBA" id="ARBA00022603"/>
    </source>
</evidence>
<comment type="subcellular location">
    <subcellularLocation>
        <location evidence="1">Nucleus</location>
        <location evidence="1">Nucleolus</location>
    </subcellularLocation>
</comment>
<evidence type="ECO:0000256" key="10">
    <source>
        <dbReference type="ARBA" id="ARBA00023242"/>
    </source>
</evidence>
<reference evidence="11" key="1">
    <citation type="submission" date="2014-11" db="EMBL/GenBank/DDBJ databases">
        <authorList>
            <person name="Otto D Thomas"/>
            <person name="Naeem Raeece"/>
        </authorList>
    </citation>
    <scope>NUCLEOTIDE SEQUENCE</scope>
</reference>
<dbReference type="SUPFAM" id="SSF75217">
    <property type="entry name" value="alpha/beta knot"/>
    <property type="match status" value="1"/>
</dbReference>
<dbReference type="GO" id="GO:0019843">
    <property type="term" value="F:rRNA binding"/>
    <property type="evidence" value="ECO:0007669"/>
    <property type="project" value="UniProtKB-KW"/>
</dbReference>
<accession>A0A0G4FJ15</accession>
<keyword evidence="9" id="KW-0694">RNA-binding</keyword>
<dbReference type="InterPro" id="IPR005304">
    <property type="entry name" value="Rbsml_bgen_MeTrfase_EMG1/NEP1"/>
</dbReference>
<dbReference type="InterPro" id="IPR029026">
    <property type="entry name" value="tRNA_m1G_MTases_N"/>
</dbReference>
<dbReference type="PANTHER" id="PTHR12636:SF5">
    <property type="entry name" value="RIBOSOMAL RNA SMALL SUBUNIT METHYLTRANSFERASE NEP1"/>
    <property type="match status" value="1"/>
</dbReference>
<evidence type="ECO:0000256" key="7">
    <source>
        <dbReference type="ARBA" id="ARBA00022691"/>
    </source>
</evidence>
<keyword evidence="7" id="KW-0949">S-adenosyl-L-methionine</keyword>
<dbReference type="PANTHER" id="PTHR12636">
    <property type="entry name" value="NEP1/MRA1"/>
    <property type="match status" value="1"/>
</dbReference>
<keyword evidence="10" id="KW-0539">Nucleus</keyword>
<name>A0A0G4FJ15_9ALVE</name>
<keyword evidence="8" id="KW-0699">rRNA-binding</keyword>
<dbReference type="PhylomeDB" id="A0A0G4FJ15"/>
<dbReference type="EMBL" id="CDMZ01000411">
    <property type="protein sequence ID" value="CEM13763.1"/>
    <property type="molecule type" value="Genomic_DNA"/>
</dbReference>
<evidence type="ECO:0000313" key="11">
    <source>
        <dbReference type="EMBL" id="CEM13763.1"/>
    </source>
</evidence>
<dbReference type="GO" id="GO:0032040">
    <property type="term" value="C:small-subunit processome"/>
    <property type="evidence" value="ECO:0007669"/>
    <property type="project" value="TreeGrafter"/>
</dbReference>
<evidence type="ECO:0000256" key="8">
    <source>
        <dbReference type="ARBA" id="ARBA00022730"/>
    </source>
</evidence>
<dbReference type="FunFam" id="3.40.1280.10:FF:000003">
    <property type="entry name" value="Ribosomal RNA small subunit methyltransferase"/>
    <property type="match status" value="1"/>
</dbReference>
<comment type="similarity">
    <text evidence="2">Belongs to the class IV-like SAM-binding methyltransferase superfamily. RNA methyltransferase NEP1 family.</text>
</comment>
<dbReference type="GO" id="GO:0070475">
    <property type="term" value="P:rRNA base methylation"/>
    <property type="evidence" value="ECO:0007669"/>
    <property type="project" value="InterPro"/>
</dbReference>
<dbReference type="GO" id="GO:0070037">
    <property type="term" value="F:rRNA (pseudouridine) methyltransferase activity"/>
    <property type="evidence" value="ECO:0007669"/>
    <property type="project" value="InterPro"/>
</dbReference>
<dbReference type="Pfam" id="PF03587">
    <property type="entry name" value="EMG1"/>
    <property type="match status" value="1"/>
</dbReference>
<dbReference type="AlphaFoldDB" id="A0A0G4FJ15"/>
<proteinExistence type="inferred from homology"/>
<evidence type="ECO:0000256" key="6">
    <source>
        <dbReference type="ARBA" id="ARBA00022679"/>
    </source>
</evidence>
<evidence type="ECO:0000256" key="2">
    <source>
        <dbReference type="ARBA" id="ARBA00008115"/>
    </source>
</evidence>
<dbReference type="Gene3D" id="3.40.1280.10">
    <property type="match status" value="1"/>
</dbReference>
<evidence type="ECO:0000256" key="9">
    <source>
        <dbReference type="ARBA" id="ARBA00022884"/>
    </source>
</evidence>
<evidence type="ECO:0008006" key="12">
    <source>
        <dbReference type="Google" id="ProtNLM"/>
    </source>
</evidence>
<dbReference type="VEuPathDB" id="CryptoDB:Cvel_17300"/>
<organism evidence="11">
    <name type="scientific">Chromera velia CCMP2878</name>
    <dbReference type="NCBI Taxonomy" id="1169474"/>
    <lineage>
        <taxon>Eukaryota</taxon>
        <taxon>Sar</taxon>
        <taxon>Alveolata</taxon>
        <taxon>Colpodellida</taxon>
        <taxon>Chromeraceae</taxon>
        <taxon>Chromera</taxon>
    </lineage>
</organism>
<evidence type="ECO:0000256" key="3">
    <source>
        <dbReference type="ARBA" id="ARBA00022517"/>
    </source>
</evidence>
<protein>
    <recommendedName>
        <fullName evidence="12">Ribosomal RNA small subunit methyltransferase NEP1</fullName>
    </recommendedName>
</protein>
<dbReference type="CDD" id="cd18088">
    <property type="entry name" value="Nep1-like"/>
    <property type="match status" value="1"/>
</dbReference>
<sequence length="257" mass="28375">MSAELPAPLTAEQKTSGQRVIVILEDAPLEVVKVKHGFQLANCDDHRGLLQNAKRDPAEMRPDITHQCLMTLLDSPLNKAGRLVIYIHTAKNVVIEVSPQLRVPRTYKRFAGLFVELLQRHKIRAKDGSEILMKVVSGPVSKYLPVNGRKIGFSVNGKLVLLREHVKSLPECQPPKRPLLLEEGDAADDAAEPQKKKKKANEAEGPVSYVVGAVSHSDPAPKCDYVEECVSISNYPLSASVCCSKICNEFENLWGVH</sequence>
<keyword evidence="3" id="KW-0690">Ribosome biogenesis</keyword>
<dbReference type="InterPro" id="IPR029028">
    <property type="entry name" value="Alpha/beta_knot_MTases"/>
</dbReference>
<evidence type="ECO:0000256" key="4">
    <source>
        <dbReference type="ARBA" id="ARBA00022552"/>
    </source>
</evidence>
<gene>
    <name evidence="11" type="ORF">Cvel_17300</name>
</gene>